<proteinExistence type="predicted"/>
<dbReference type="Proteomes" id="UP001224775">
    <property type="component" value="Unassembled WGS sequence"/>
</dbReference>
<dbReference type="EMBL" id="JATAAI010000014">
    <property type="protein sequence ID" value="KAK1741128.1"/>
    <property type="molecule type" value="Genomic_DNA"/>
</dbReference>
<comment type="caution">
    <text evidence="2">The sequence shown here is derived from an EMBL/GenBank/DDBJ whole genome shotgun (WGS) entry which is preliminary data.</text>
</comment>
<feature type="transmembrane region" description="Helical" evidence="1">
    <location>
        <begin position="215"/>
        <end position="235"/>
    </location>
</feature>
<feature type="transmembrane region" description="Helical" evidence="1">
    <location>
        <begin position="122"/>
        <end position="141"/>
    </location>
</feature>
<feature type="transmembrane region" description="Helical" evidence="1">
    <location>
        <begin position="89"/>
        <end position="110"/>
    </location>
</feature>
<keyword evidence="3" id="KW-1185">Reference proteome</keyword>
<organism evidence="2 3">
    <name type="scientific">Skeletonema marinoi</name>
    <dbReference type="NCBI Taxonomy" id="267567"/>
    <lineage>
        <taxon>Eukaryota</taxon>
        <taxon>Sar</taxon>
        <taxon>Stramenopiles</taxon>
        <taxon>Ochrophyta</taxon>
        <taxon>Bacillariophyta</taxon>
        <taxon>Coscinodiscophyceae</taxon>
        <taxon>Thalassiosirophycidae</taxon>
        <taxon>Thalassiosirales</taxon>
        <taxon>Skeletonemataceae</taxon>
        <taxon>Skeletonema</taxon>
        <taxon>Skeletonema marinoi-dohrnii complex</taxon>
    </lineage>
</organism>
<evidence type="ECO:0000313" key="3">
    <source>
        <dbReference type="Proteomes" id="UP001224775"/>
    </source>
</evidence>
<name>A0AAD8Y7Q6_9STRA</name>
<dbReference type="AlphaFoldDB" id="A0AAD8Y7Q6"/>
<reference evidence="2" key="1">
    <citation type="submission" date="2023-06" db="EMBL/GenBank/DDBJ databases">
        <title>Survivors Of The Sea: Transcriptome response of Skeletonema marinoi to long-term dormancy.</title>
        <authorList>
            <person name="Pinder M.I.M."/>
            <person name="Kourtchenko O."/>
            <person name="Robertson E.K."/>
            <person name="Larsson T."/>
            <person name="Maumus F."/>
            <person name="Osuna-Cruz C.M."/>
            <person name="Vancaester E."/>
            <person name="Stenow R."/>
            <person name="Vandepoele K."/>
            <person name="Ploug H."/>
            <person name="Bruchert V."/>
            <person name="Godhe A."/>
            <person name="Topel M."/>
        </authorList>
    </citation>
    <scope>NUCLEOTIDE SEQUENCE</scope>
    <source>
        <strain evidence="2">R05AC</strain>
    </source>
</reference>
<sequence>MMSTQSLMASSYLCGISFYSLAVYFVYTFVTLTLFYGSSIFRDAIVYDWSSGGYYSPKFGDPPVVSPETIFSTQYEGEEVRVSAHTGPAGYGLVFGIIVIFTLTAPGSVLSSAFLPGYKMPLMCISIILLAACVAPAILMTTQSFDPYLLLNCTDYTESLTNCAAEFGGVLGKFDSIPSEVVSNVAASSANDFVECAGWRVGNPLLMCSSTAASILPQFGLFQSLALTLMSNVFSRQRQINHMQRCLHSKLVCGWCKLHRQLMQLLFC</sequence>
<keyword evidence="1" id="KW-0472">Membrane</keyword>
<gene>
    <name evidence="2" type="ORF">QTG54_008380</name>
</gene>
<keyword evidence="1" id="KW-1133">Transmembrane helix</keyword>
<protein>
    <submittedName>
        <fullName evidence="2">Lipid transporter</fullName>
    </submittedName>
</protein>
<accession>A0AAD8Y7Q6</accession>
<evidence type="ECO:0000256" key="1">
    <source>
        <dbReference type="SAM" id="Phobius"/>
    </source>
</evidence>
<evidence type="ECO:0000313" key="2">
    <source>
        <dbReference type="EMBL" id="KAK1741128.1"/>
    </source>
</evidence>
<keyword evidence="1" id="KW-0812">Transmembrane</keyword>
<feature type="transmembrane region" description="Helical" evidence="1">
    <location>
        <begin position="12"/>
        <end position="36"/>
    </location>
</feature>